<dbReference type="GO" id="GO:0047372">
    <property type="term" value="F:monoacylglycerol lipase activity"/>
    <property type="evidence" value="ECO:0007669"/>
    <property type="project" value="TreeGrafter"/>
</dbReference>
<dbReference type="InterPro" id="IPR029058">
    <property type="entry name" value="AB_hydrolase_fold"/>
</dbReference>
<proteinExistence type="predicted"/>
<dbReference type="AlphaFoldDB" id="A0A8J5N7B6"/>
<dbReference type="PANTHER" id="PTHR12277:SF194">
    <property type="entry name" value="FI04476P"/>
    <property type="match status" value="1"/>
</dbReference>
<accession>A0A8J5N7B6</accession>
<dbReference type="Pfam" id="PF12146">
    <property type="entry name" value="Hydrolase_4"/>
    <property type="match status" value="1"/>
</dbReference>
<dbReference type="PANTHER" id="PTHR12277">
    <property type="entry name" value="ALPHA/BETA HYDROLASE DOMAIN-CONTAINING PROTEIN"/>
    <property type="match status" value="1"/>
</dbReference>
<dbReference type="GO" id="GO:0006660">
    <property type="term" value="P:phosphatidylserine catabolic process"/>
    <property type="evidence" value="ECO:0007669"/>
    <property type="project" value="TreeGrafter"/>
</dbReference>
<dbReference type="Proteomes" id="UP000747542">
    <property type="component" value="Unassembled WGS sequence"/>
</dbReference>
<dbReference type="Gene3D" id="3.40.50.1820">
    <property type="entry name" value="alpha/beta hydrolase"/>
    <property type="match status" value="1"/>
</dbReference>
<dbReference type="InterPro" id="IPR022742">
    <property type="entry name" value="Hydrolase_4"/>
</dbReference>
<evidence type="ECO:0000313" key="2">
    <source>
        <dbReference type="EMBL" id="KAG7174463.1"/>
    </source>
</evidence>
<gene>
    <name evidence="2" type="primary">abhd12-L1</name>
    <name evidence="2" type="ORF">Hamer_G003409</name>
</gene>
<sequence length="324" mass="37062">MRTEAPWIFFPSWGYGSHMQVDAESLTVDSQLDSNNPENVGLPGTRNFYLQTDKFVFIGLWHILPGSLSHSAPEGDSDLREKWFQAQLKNDRPIVLYLHGNKGSRGGSHRVELYNKLRQLDYHVIAIDYRDSSAGDPLEEELVMDAKAVFSYLLDFAGTSPIFVWGHSLGTGVSCHAVLELCRRKRCPRGLILEAPFNNLHDEIQRNPLSQIFHPLPYFDWAFIDSVKDTGYAFESDKHIADITCPILILHAQDDYIIPIELGRKLYRAAQYRQQAENFPTRFIEFKAMYGYGHNHISRAPEFTEIIRNFVKNSTAASKTQHSQ</sequence>
<organism evidence="2 3">
    <name type="scientific">Homarus americanus</name>
    <name type="common">American lobster</name>
    <dbReference type="NCBI Taxonomy" id="6706"/>
    <lineage>
        <taxon>Eukaryota</taxon>
        <taxon>Metazoa</taxon>
        <taxon>Ecdysozoa</taxon>
        <taxon>Arthropoda</taxon>
        <taxon>Crustacea</taxon>
        <taxon>Multicrustacea</taxon>
        <taxon>Malacostraca</taxon>
        <taxon>Eumalacostraca</taxon>
        <taxon>Eucarida</taxon>
        <taxon>Decapoda</taxon>
        <taxon>Pleocyemata</taxon>
        <taxon>Astacidea</taxon>
        <taxon>Nephropoidea</taxon>
        <taxon>Nephropidae</taxon>
        <taxon>Homarus</taxon>
    </lineage>
</organism>
<evidence type="ECO:0000259" key="1">
    <source>
        <dbReference type="Pfam" id="PF12146"/>
    </source>
</evidence>
<keyword evidence="3" id="KW-1185">Reference proteome</keyword>
<reference evidence="2" key="1">
    <citation type="journal article" date="2021" name="Sci. Adv.">
        <title>The American lobster genome reveals insights on longevity, neural, and immune adaptations.</title>
        <authorList>
            <person name="Polinski J.M."/>
            <person name="Zimin A.V."/>
            <person name="Clark K.F."/>
            <person name="Kohn A.B."/>
            <person name="Sadowski N."/>
            <person name="Timp W."/>
            <person name="Ptitsyn A."/>
            <person name="Khanna P."/>
            <person name="Romanova D.Y."/>
            <person name="Williams P."/>
            <person name="Greenwood S.J."/>
            <person name="Moroz L.L."/>
            <person name="Walt D.R."/>
            <person name="Bodnar A.G."/>
        </authorList>
    </citation>
    <scope>NUCLEOTIDE SEQUENCE</scope>
    <source>
        <strain evidence="2">GMGI-L3</strain>
    </source>
</reference>
<feature type="domain" description="Serine aminopeptidase S33" evidence="1">
    <location>
        <begin position="92"/>
        <end position="207"/>
    </location>
</feature>
<comment type="caution">
    <text evidence="2">The sequence shown here is derived from an EMBL/GenBank/DDBJ whole genome shotgun (WGS) entry which is preliminary data.</text>
</comment>
<evidence type="ECO:0000313" key="3">
    <source>
        <dbReference type="Proteomes" id="UP000747542"/>
    </source>
</evidence>
<dbReference type="GO" id="GO:0004622">
    <property type="term" value="F:phosphatidylcholine lysophospholipase activity"/>
    <property type="evidence" value="ECO:0007669"/>
    <property type="project" value="TreeGrafter"/>
</dbReference>
<dbReference type="GO" id="GO:0052651">
    <property type="term" value="P:monoacylglycerol catabolic process"/>
    <property type="evidence" value="ECO:0007669"/>
    <property type="project" value="TreeGrafter"/>
</dbReference>
<dbReference type="GO" id="GO:0005789">
    <property type="term" value="C:endoplasmic reticulum membrane"/>
    <property type="evidence" value="ECO:0007669"/>
    <property type="project" value="TreeGrafter"/>
</dbReference>
<dbReference type="EMBL" id="JAHLQT010007678">
    <property type="protein sequence ID" value="KAG7174463.1"/>
    <property type="molecule type" value="Genomic_DNA"/>
</dbReference>
<protein>
    <submittedName>
        <fullName evidence="2">Lysophosphatidylserine lipase ABHD12-like 1</fullName>
    </submittedName>
</protein>
<dbReference type="SUPFAM" id="SSF53474">
    <property type="entry name" value="alpha/beta-Hydrolases"/>
    <property type="match status" value="1"/>
</dbReference>
<name>A0A8J5N7B6_HOMAM</name>